<accession>E1QGF6</accession>
<feature type="active site" description="Nucleophile; for GATase activity" evidence="10">
    <location>
        <position position="2"/>
    </location>
</feature>
<dbReference type="NCBIfam" id="TIGR01135">
    <property type="entry name" value="glmS"/>
    <property type="match status" value="1"/>
</dbReference>
<dbReference type="GO" id="GO:0005829">
    <property type="term" value="C:cytosol"/>
    <property type="evidence" value="ECO:0007669"/>
    <property type="project" value="TreeGrafter"/>
</dbReference>
<dbReference type="HOGENOM" id="CLU_012520_5_2_7"/>
<dbReference type="Gene3D" id="3.40.50.10490">
    <property type="entry name" value="Glucose-6-phosphate isomerase like protein, domain 1"/>
    <property type="match status" value="2"/>
</dbReference>
<dbReference type="KEGG" id="dbr:Deba_0292"/>
<evidence type="ECO:0000256" key="8">
    <source>
        <dbReference type="ARBA" id="ARBA00022737"/>
    </source>
</evidence>
<comment type="catalytic activity">
    <reaction evidence="1 10">
        <text>D-fructose 6-phosphate + L-glutamine = D-glucosamine 6-phosphate + L-glutamate</text>
        <dbReference type="Rhea" id="RHEA:13237"/>
        <dbReference type="ChEBI" id="CHEBI:29985"/>
        <dbReference type="ChEBI" id="CHEBI:58359"/>
        <dbReference type="ChEBI" id="CHEBI:58725"/>
        <dbReference type="ChEBI" id="CHEBI:61527"/>
        <dbReference type="EC" id="2.6.1.16"/>
    </reaction>
</comment>
<dbReference type="GO" id="GO:0046349">
    <property type="term" value="P:amino sugar biosynthetic process"/>
    <property type="evidence" value="ECO:0007669"/>
    <property type="project" value="UniProtKB-ARBA"/>
</dbReference>
<dbReference type="Pfam" id="PF13522">
    <property type="entry name" value="GATase_6"/>
    <property type="match status" value="1"/>
</dbReference>
<keyword evidence="9" id="KW-0315">Glutamine amidotransferase</keyword>
<dbReference type="SUPFAM" id="SSF53697">
    <property type="entry name" value="SIS domain"/>
    <property type="match status" value="1"/>
</dbReference>
<dbReference type="CDD" id="cd00714">
    <property type="entry name" value="GFAT"/>
    <property type="match status" value="1"/>
</dbReference>
<feature type="domain" description="Glutamine amidotransferase type-2" evidence="11">
    <location>
        <begin position="2"/>
        <end position="220"/>
    </location>
</feature>
<gene>
    <name evidence="10" type="primary">glmS</name>
    <name evidence="13" type="ordered locus">Deba_0292</name>
</gene>
<evidence type="ECO:0000256" key="3">
    <source>
        <dbReference type="ARBA" id="ARBA00012916"/>
    </source>
</evidence>
<dbReference type="OrthoDB" id="9761808at2"/>
<organism evidence="13 14">
    <name type="scientific">Desulfarculus baarsii (strain ATCC 33931 / DSM 2075 / LMG 7858 / VKM B-1802 / 2st14)</name>
    <dbReference type="NCBI Taxonomy" id="644282"/>
    <lineage>
        <taxon>Bacteria</taxon>
        <taxon>Pseudomonadati</taxon>
        <taxon>Thermodesulfobacteriota</taxon>
        <taxon>Desulfarculia</taxon>
        <taxon>Desulfarculales</taxon>
        <taxon>Desulfarculaceae</taxon>
        <taxon>Desulfarculus</taxon>
    </lineage>
</organism>
<feature type="domain" description="SIS" evidence="12">
    <location>
        <begin position="289"/>
        <end position="428"/>
    </location>
</feature>
<dbReference type="RefSeq" id="WP_013257124.1">
    <property type="nucleotide sequence ID" value="NC_014365.1"/>
</dbReference>
<dbReference type="PROSITE" id="PS51464">
    <property type="entry name" value="SIS"/>
    <property type="match status" value="2"/>
</dbReference>
<dbReference type="SUPFAM" id="SSF56235">
    <property type="entry name" value="N-terminal nucleophile aminohydrolases (Ntn hydrolases)"/>
    <property type="match status" value="1"/>
</dbReference>
<dbReference type="HAMAP" id="MF_00164">
    <property type="entry name" value="GlmS"/>
    <property type="match status" value="1"/>
</dbReference>
<feature type="initiator methionine" description="Removed" evidence="10">
    <location>
        <position position="1"/>
    </location>
</feature>
<dbReference type="GO" id="GO:0004360">
    <property type="term" value="F:glutamine-fructose-6-phosphate transaminase (isomerizing) activity"/>
    <property type="evidence" value="ECO:0007669"/>
    <property type="project" value="UniProtKB-UniRule"/>
</dbReference>
<name>E1QGF6_DESB2</name>
<dbReference type="GO" id="GO:0006487">
    <property type="term" value="P:protein N-linked glycosylation"/>
    <property type="evidence" value="ECO:0007669"/>
    <property type="project" value="TreeGrafter"/>
</dbReference>
<keyword evidence="5 10" id="KW-0963">Cytoplasm</keyword>
<keyword evidence="6 10" id="KW-0032">Aminotransferase</keyword>
<keyword evidence="8" id="KW-0677">Repeat</keyword>
<dbReference type="EMBL" id="CP002085">
    <property type="protein sequence ID" value="ADK83668.1"/>
    <property type="molecule type" value="Genomic_DNA"/>
</dbReference>
<dbReference type="InterPro" id="IPR005855">
    <property type="entry name" value="GFAT"/>
</dbReference>
<keyword evidence="7 10" id="KW-0808">Transferase</keyword>
<dbReference type="PROSITE" id="PS51278">
    <property type="entry name" value="GATASE_TYPE_2"/>
    <property type="match status" value="1"/>
</dbReference>
<evidence type="ECO:0000256" key="7">
    <source>
        <dbReference type="ARBA" id="ARBA00022679"/>
    </source>
</evidence>
<dbReference type="InterPro" id="IPR046348">
    <property type="entry name" value="SIS_dom_sf"/>
</dbReference>
<dbReference type="FunFam" id="3.40.50.10490:FF:000001">
    <property type="entry name" value="Glutamine--fructose-6-phosphate aminotransferase [isomerizing]"/>
    <property type="match status" value="1"/>
</dbReference>
<dbReference type="FunFam" id="3.40.50.10490:FF:000002">
    <property type="entry name" value="Glutamine--fructose-6-phosphate aminotransferase [isomerizing]"/>
    <property type="match status" value="1"/>
</dbReference>
<evidence type="ECO:0000313" key="13">
    <source>
        <dbReference type="EMBL" id="ADK83668.1"/>
    </source>
</evidence>
<evidence type="ECO:0000256" key="9">
    <source>
        <dbReference type="ARBA" id="ARBA00022962"/>
    </source>
</evidence>
<dbReference type="PANTHER" id="PTHR10937:SF0">
    <property type="entry name" value="GLUTAMINE--FRUCTOSE-6-PHOSPHATE TRANSAMINASE (ISOMERIZING)"/>
    <property type="match status" value="1"/>
</dbReference>
<dbReference type="GO" id="GO:0005975">
    <property type="term" value="P:carbohydrate metabolic process"/>
    <property type="evidence" value="ECO:0007669"/>
    <property type="project" value="UniProtKB-UniRule"/>
</dbReference>
<keyword evidence="14" id="KW-1185">Reference proteome</keyword>
<comment type="subunit">
    <text evidence="10">Homodimer.</text>
</comment>
<dbReference type="GO" id="GO:0006047">
    <property type="term" value="P:UDP-N-acetylglucosamine metabolic process"/>
    <property type="evidence" value="ECO:0007669"/>
    <property type="project" value="TreeGrafter"/>
</dbReference>
<evidence type="ECO:0000313" key="14">
    <source>
        <dbReference type="Proteomes" id="UP000009047"/>
    </source>
</evidence>
<dbReference type="Proteomes" id="UP000009047">
    <property type="component" value="Chromosome"/>
</dbReference>
<dbReference type="InterPro" id="IPR035466">
    <property type="entry name" value="GlmS/AgaS_SIS"/>
</dbReference>
<dbReference type="InterPro" id="IPR047084">
    <property type="entry name" value="GFAT_N"/>
</dbReference>
<dbReference type="eggNOG" id="COG0449">
    <property type="taxonomic scope" value="Bacteria"/>
</dbReference>
<evidence type="ECO:0000256" key="4">
    <source>
        <dbReference type="ARBA" id="ARBA00016090"/>
    </source>
</evidence>
<dbReference type="Gene3D" id="3.60.20.10">
    <property type="entry name" value="Glutamine Phosphoribosylpyrophosphate, subunit 1, domain 1"/>
    <property type="match status" value="1"/>
</dbReference>
<dbReference type="InterPro" id="IPR029055">
    <property type="entry name" value="Ntn_hydrolases_N"/>
</dbReference>
<evidence type="ECO:0000259" key="11">
    <source>
        <dbReference type="PROSITE" id="PS51278"/>
    </source>
</evidence>
<comment type="function">
    <text evidence="10">Catalyzes the first step in hexosamine metabolism, converting fructose-6P into glucosamine-6P using glutamine as a nitrogen source.</text>
</comment>
<evidence type="ECO:0000256" key="2">
    <source>
        <dbReference type="ARBA" id="ARBA00004496"/>
    </source>
</evidence>
<dbReference type="NCBIfam" id="NF001484">
    <property type="entry name" value="PRK00331.1"/>
    <property type="match status" value="1"/>
</dbReference>
<dbReference type="InterPro" id="IPR035490">
    <property type="entry name" value="GlmS/FrlB_SIS"/>
</dbReference>
<feature type="active site" description="For Fru-6P isomerization activity" evidence="10">
    <location>
        <position position="607"/>
    </location>
</feature>
<dbReference type="CDD" id="cd05008">
    <property type="entry name" value="SIS_GlmS_GlmD_1"/>
    <property type="match status" value="1"/>
</dbReference>
<dbReference type="FunFam" id="3.60.20.10:FF:000006">
    <property type="entry name" value="Glutamine--fructose-6-phosphate aminotransferase [isomerizing]"/>
    <property type="match status" value="1"/>
</dbReference>
<evidence type="ECO:0000259" key="12">
    <source>
        <dbReference type="PROSITE" id="PS51464"/>
    </source>
</evidence>
<sequence length="612" mass="66056">MCGIIGYIGPKDPVEVIMEGLSRLEYRGYDSAGLAVIDQGGFVVRRATGKLEGLRQRLALEPVHGTIGMGHTRWATHGRPCEANAHPHLAGDVAVVHNGIIENYLELKRELQAEGRQFSSDTDTEIVAHLVQRELDHGAVDLPQAVSRALGQIRGSYALVILDRRRPDLMIGARKDSPLILGLGQQPGEFFLASDVPAFLSHSNQVVFLDDGDLVTISHGGYQIESLLGPAKEHAVTTISWSPAMAEKAGFKHFMQKEIFEQPRALTDTLTGRVKAGSEEIFLPDLGLSEGDLRQAKRMVLLACGTSYHAALVAKFAIEGLARMPAEVDLGSEFRYRDPLVGPGDIVVAISQSGETADTLAAVREARAKGARAVGVCNVLGSTLTRETDGVVYTHAGPEIGVASTKAFTTQLMALYILAIHLGRTRGVLDAGATRRLVDQLVLLPGLVQQTLEREEEVRKVAEAYCQASDFLYLGRGNCFPIALEGALKLKEISYIHAEGYPAGEMKHGPIALIDEKMPVVVLANQTDVLEKVLSNMEEVRARGGKLIAVTEEDNRSAQALADAIITVPNTPPLLAPVTMVTPLQLLAYHVAVLRGTDVDQPRNLAKSVTVE</sequence>
<reference evidence="13 14" key="1">
    <citation type="journal article" date="2010" name="Stand. Genomic Sci.">
        <title>Complete genome sequence of Desulfarculus baarsii type strain (2st14).</title>
        <authorList>
            <person name="Sun H."/>
            <person name="Spring S."/>
            <person name="Lapidus A."/>
            <person name="Davenport K."/>
            <person name="Del Rio T.G."/>
            <person name="Tice H."/>
            <person name="Nolan M."/>
            <person name="Copeland A."/>
            <person name="Cheng J.F."/>
            <person name="Lucas S."/>
            <person name="Tapia R."/>
            <person name="Goodwin L."/>
            <person name="Pitluck S."/>
            <person name="Ivanova N."/>
            <person name="Pagani I."/>
            <person name="Mavromatis K."/>
            <person name="Ovchinnikova G."/>
            <person name="Pati A."/>
            <person name="Chen A."/>
            <person name="Palaniappan K."/>
            <person name="Hauser L."/>
            <person name="Chang Y.J."/>
            <person name="Jeffries C.D."/>
            <person name="Detter J.C."/>
            <person name="Han C."/>
            <person name="Rohde M."/>
            <person name="Brambilla E."/>
            <person name="Goker M."/>
            <person name="Woyke T."/>
            <person name="Bristow J."/>
            <person name="Eisen J.A."/>
            <person name="Markowitz V."/>
            <person name="Hugenholtz P."/>
            <person name="Kyrpides N.C."/>
            <person name="Klenk H.P."/>
            <person name="Land M."/>
        </authorList>
    </citation>
    <scope>NUCLEOTIDE SEQUENCE [LARGE SCALE GENOMIC DNA]</scope>
    <source>
        <strain evidence="14">ATCC 33931 / DSM 2075 / LMG 7858 / VKM B-1802 / 2st14</strain>
    </source>
</reference>
<dbReference type="InterPro" id="IPR017932">
    <property type="entry name" value="GATase_2_dom"/>
</dbReference>
<dbReference type="CDD" id="cd05009">
    <property type="entry name" value="SIS_GlmS_GlmD_2"/>
    <property type="match status" value="1"/>
</dbReference>
<dbReference type="EC" id="2.6.1.16" evidence="3 10"/>
<evidence type="ECO:0000256" key="1">
    <source>
        <dbReference type="ARBA" id="ARBA00001031"/>
    </source>
</evidence>
<evidence type="ECO:0000256" key="6">
    <source>
        <dbReference type="ARBA" id="ARBA00022576"/>
    </source>
</evidence>
<evidence type="ECO:0000256" key="10">
    <source>
        <dbReference type="HAMAP-Rule" id="MF_00164"/>
    </source>
</evidence>
<dbReference type="STRING" id="644282.Deba_0292"/>
<dbReference type="Pfam" id="PF01380">
    <property type="entry name" value="SIS"/>
    <property type="match status" value="2"/>
</dbReference>
<feature type="domain" description="SIS" evidence="12">
    <location>
        <begin position="461"/>
        <end position="602"/>
    </location>
</feature>
<dbReference type="GO" id="GO:0006002">
    <property type="term" value="P:fructose 6-phosphate metabolic process"/>
    <property type="evidence" value="ECO:0007669"/>
    <property type="project" value="TreeGrafter"/>
</dbReference>
<dbReference type="PANTHER" id="PTHR10937">
    <property type="entry name" value="GLUCOSAMINE--FRUCTOSE-6-PHOSPHATE AMINOTRANSFERASE, ISOMERIZING"/>
    <property type="match status" value="1"/>
</dbReference>
<dbReference type="GO" id="GO:0097367">
    <property type="term" value="F:carbohydrate derivative binding"/>
    <property type="evidence" value="ECO:0007669"/>
    <property type="project" value="InterPro"/>
</dbReference>
<dbReference type="InterPro" id="IPR001347">
    <property type="entry name" value="SIS_dom"/>
</dbReference>
<comment type="subcellular location">
    <subcellularLocation>
        <location evidence="2 10">Cytoplasm</location>
    </subcellularLocation>
</comment>
<dbReference type="AlphaFoldDB" id="E1QGF6"/>
<proteinExistence type="inferred from homology"/>
<evidence type="ECO:0000256" key="5">
    <source>
        <dbReference type="ARBA" id="ARBA00022490"/>
    </source>
</evidence>
<protein>
    <recommendedName>
        <fullName evidence="4 10">Glutamine--fructose-6-phosphate aminotransferase [isomerizing]</fullName>
        <ecNumber evidence="3 10">2.6.1.16</ecNumber>
    </recommendedName>
    <alternativeName>
        <fullName evidence="10">D-fructose-6-phosphate amidotransferase</fullName>
    </alternativeName>
    <alternativeName>
        <fullName evidence="10">GFAT</fullName>
    </alternativeName>
    <alternativeName>
        <fullName evidence="10">Glucosamine-6-phosphate synthase</fullName>
    </alternativeName>
    <alternativeName>
        <fullName evidence="10">Hexosephosphate aminotransferase</fullName>
    </alternativeName>
    <alternativeName>
        <fullName evidence="10">L-glutamine--D-fructose-6-phosphate amidotransferase</fullName>
    </alternativeName>
</protein>